<dbReference type="Proteomes" id="UP001152799">
    <property type="component" value="Chromosome 8"/>
</dbReference>
<evidence type="ECO:0000256" key="12">
    <source>
        <dbReference type="ARBA" id="ARBA00023157"/>
    </source>
</evidence>
<evidence type="ECO:0000259" key="21">
    <source>
        <dbReference type="Pfam" id="PF01433"/>
    </source>
</evidence>
<evidence type="ECO:0000256" key="13">
    <source>
        <dbReference type="ARBA" id="ARBA00023180"/>
    </source>
</evidence>
<evidence type="ECO:0000256" key="14">
    <source>
        <dbReference type="ARBA" id="ARBA00023288"/>
    </source>
</evidence>
<feature type="active site" description="Proton acceptor" evidence="15">
    <location>
        <position position="335"/>
    </location>
</feature>
<sequence>MKLLLLQLLITAVALTTLATAYRLPTTVIPSQYRIHLNLSEATFTANSDDYHGHVIISLRANGTGVNQIQLHAAHDFINITTAFINSVEITNISVDNSTDIVTLGFNGFLSQTANSTLHIYFNSRLSTQDMYGFYKSSYTSNNAVRYLATTQFQPNYARRAFPCFDEPSFKATFEIYITHPARLHALSNMPEQEYDTTDIIDDDPNLNTTYFAPTNLMPTYLVAFIVSDFTCTQGENIEQNAVPYRVCSRAETNLTRAFAVNSGVPLLRSLNTLTGYAYSTMGFPKMDQIALPDFAAGAMENWGLVTYRETLLLWDSAQSTNRDQQNIATVISHEYAHQWWGNLVTCNWWSELFLNEGFATYFEYFTTHDVFPDWQLDKQWVVRVMQNVMEADSLSTSQALQTAVNSDAQVMARFNSISYHKGGSIFRMVEHILGTDLFFQGLRAYLSTYAFSTAVPDDLWNSLDAQLIDANRSRLPAGVTLSTVMRNWVETPGYPIIDVQNNQYEVIVSQNGRFLLNGSNDSAAWYIPISYATNENPTFEDTAAKEWLEPVGFLNIPFLTARWIVLNNHATSYYRVNYNNLWDSLIVALQDGNFSGIPEVNRAAFVDDSFHLARANMLNYTKVFSIIDFLKNDTSHYPWLPAIRGFNFLLLRIGQDSRLGQAMSRHILELLTNIYASVPWINLNPGNHPYTLKQVDILAIACRLGMTNCRNHALERFGDLIIGGVRPTPNLRSVVYCNGLRYSNNSNGWWTLWDMYHFTDLASERVGILSALGCTRDETLLKYYLELSLYENTGIRPQDALSVFTSVYTGSSVGLKVAFKFLQENHVRIGERYQSLNALTNIITGLADRFTTEEELIELRRFITTGNLQEDFLSAANAALLRAEANLLWISQHSEELYQYYGLDIEEPVPETSTSSSTEPPPPPPTTTPVTTAAPSSASALTASFILLVVSICVSY</sequence>
<evidence type="ECO:0000256" key="16">
    <source>
        <dbReference type="PIRSR" id="PIRSR634016-3"/>
    </source>
</evidence>
<dbReference type="Gene3D" id="2.60.40.1730">
    <property type="entry name" value="tricorn interacting facor f3 domain"/>
    <property type="match status" value="1"/>
</dbReference>
<evidence type="ECO:0000256" key="4">
    <source>
        <dbReference type="ARBA" id="ARBA00022475"/>
    </source>
</evidence>
<keyword evidence="12" id="KW-1015">Disulfide bond</keyword>
<evidence type="ECO:0000256" key="15">
    <source>
        <dbReference type="PIRSR" id="PIRSR634016-1"/>
    </source>
</evidence>
<dbReference type="GO" id="GO:0006508">
    <property type="term" value="P:proteolysis"/>
    <property type="evidence" value="ECO:0007669"/>
    <property type="project" value="UniProtKB-KW"/>
</dbReference>
<dbReference type="PANTHER" id="PTHR11533">
    <property type="entry name" value="PROTEASE M1 ZINC METALLOPROTEASE"/>
    <property type="match status" value="1"/>
</dbReference>
<dbReference type="PANTHER" id="PTHR11533:SF301">
    <property type="entry name" value="AMINOPEPTIDASE"/>
    <property type="match status" value="1"/>
</dbReference>
<dbReference type="GO" id="GO:0098552">
    <property type="term" value="C:side of membrane"/>
    <property type="evidence" value="ECO:0007669"/>
    <property type="project" value="UniProtKB-KW"/>
</dbReference>
<evidence type="ECO:0000256" key="17">
    <source>
        <dbReference type="PIRSR" id="PIRSR634016-4"/>
    </source>
</evidence>
<dbReference type="InterPro" id="IPR034016">
    <property type="entry name" value="M1_APN-typ"/>
</dbReference>
<dbReference type="FunFam" id="1.10.390.10:FF:000013">
    <property type="entry name" value="Aminopeptidase N"/>
    <property type="match status" value="1"/>
</dbReference>
<dbReference type="Pfam" id="PF17900">
    <property type="entry name" value="Peptidase_M1_N"/>
    <property type="match status" value="1"/>
</dbReference>
<dbReference type="GO" id="GO:0042277">
    <property type="term" value="F:peptide binding"/>
    <property type="evidence" value="ECO:0007669"/>
    <property type="project" value="TreeGrafter"/>
</dbReference>
<dbReference type="GO" id="GO:0008270">
    <property type="term" value="F:zinc ion binding"/>
    <property type="evidence" value="ECO:0007669"/>
    <property type="project" value="UniProtKB-UniRule"/>
</dbReference>
<dbReference type="InterPro" id="IPR045357">
    <property type="entry name" value="Aminopeptidase_N-like_N"/>
</dbReference>
<evidence type="ECO:0000313" key="25">
    <source>
        <dbReference type="Proteomes" id="UP001152799"/>
    </source>
</evidence>
<keyword evidence="25" id="KW-1185">Reference proteome</keyword>
<feature type="binding site" evidence="16">
    <location>
        <position position="338"/>
    </location>
    <ligand>
        <name>Zn(2+)</name>
        <dbReference type="ChEBI" id="CHEBI:29105"/>
        <note>catalytic</note>
    </ligand>
</feature>
<dbReference type="GO" id="GO:0005615">
    <property type="term" value="C:extracellular space"/>
    <property type="evidence" value="ECO:0007669"/>
    <property type="project" value="TreeGrafter"/>
</dbReference>
<evidence type="ECO:0000256" key="19">
    <source>
        <dbReference type="SAM" id="MobiDB-lite"/>
    </source>
</evidence>
<comment type="cofactor">
    <cofactor evidence="16 18">
        <name>Zn(2+)</name>
        <dbReference type="ChEBI" id="CHEBI:29105"/>
    </cofactor>
    <text evidence="16 18">Binds 1 zinc ion per subunit.</text>
</comment>
<feature type="region of interest" description="Disordered" evidence="19">
    <location>
        <begin position="910"/>
        <end position="935"/>
    </location>
</feature>
<name>A0A9N9MVL2_9CUCU</name>
<keyword evidence="13" id="KW-0325">Glycoprotein</keyword>
<proteinExistence type="inferred from homology"/>
<feature type="chain" id="PRO_5040152540" description="Aminopeptidase" evidence="20">
    <location>
        <begin position="22"/>
        <end position="957"/>
    </location>
</feature>
<dbReference type="CDD" id="cd09601">
    <property type="entry name" value="M1_APN-Q_like"/>
    <property type="match status" value="1"/>
</dbReference>
<evidence type="ECO:0000259" key="22">
    <source>
        <dbReference type="Pfam" id="PF11838"/>
    </source>
</evidence>
<evidence type="ECO:0000256" key="18">
    <source>
        <dbReference type="RuleBase" id="RU364040"/>
    </source>
</evidence>
<protein>
    <recommendedName>
        <fullName evidence="18">Aminopeptidase</fullName>
        <ecNumber evidence="18">3.4.11.-</ecNumber>
    </recommendedName>
</protein>
<feature type="domain" description="ERAP1-like C-terminal" evidence="22">
    <location>
        <begin position="564"/>
        <end position="866"/>
    </location>
</feature>
<feature type="domain" description="Peptidase M1 membrane alanine aminopeptidase" evidence="21">
    <location>
        <begin position="260"/>
        <end position="489"/>
    </location>
</feature>
<keyword evidence="7 16" id="KW-0479">Metal-binding</keyword>
<dbReference type="Pfam" id="PF11838">
    <property type="entry name" value="ERAP1_C"/>
    <property type="match status" value="1"/>
</dbReference>
<keyword evidence="4" id="KW-1003">Cell membrane</keyword>
<dbReference type="InterPro" id="IPR027268">
    <property type="entry name" value="Peptidase_M4/M1_CTD_sf"/>
</dbReference>
<dbReference type="Gene3D" id="1.10.390.10">
    <property type="entry name" value="Neutral Protease Domain 2"/>
    <property type="match status" value="1"/>
</dbReference>
<dbReference type="AlphaFoldDB" id="A0A9N9MVL2"/>
<dbReference type="SUPFAM" id="SSF63737">
    <property type="entry name" value="Leukotriene A4 hydrolase N-terminal domain"/>
    <property type="match status" value="1"/>
</dbReference>
<evidence type="ECO:0000256" key="9">
    <source>
        <dbReference type="ARBA" id="ARBA00022833"/>
    </source>
</evidence>
<feature type="domain" description="Aminopeptidase N-like N-terminal" evidence="23">
    <location>
        <begin position="30"/>
        <end position="222"/>
    </location>
</feature>
<dbReference type="GO" id="GO:0005737">
    <property type="term" value="C:cytoplasm"/>
    <property type="evidence" value="ECO:0007669"/>
    <property type="project" value="TreeGrafter"/>
</dbReference>
<feature type="binding site" evidence="16">
    <location>
        <position position="334"/>
    </location>
    <ligand>
        <name>Zn(2+)</name>
        <dbReference type="ChEBI" id="CHEBI:29105"/>
        <note>catalytic</note>
    </ligand>
</feature>
<feature type="site" description="Transition state stabilizer" evidence="17">
    <location>
        <position position="420"/>
    </location>
</feature>
<evidence type="ECO:0000256" key="8">
    <source>
        <dbReference type="ARBA" id="ARBA00022801"/>
    </source>
</evidence>
<evidence type="ECO:0000256" key="11">
    <source>
        <dbReference type="ARBA" id="ARBA00023136"/>
    </source>
</evidence>
<evidence type="ECO:0000259" key="23">
    <source>
        <dbReference type="Pfam" id="PF17900"/>
    </source>
</evidence>
<dbReference type="InterPro" id="IPR042097">
    <property type="entry name" value="Aminopeptidase_N-like_N_sf"/>
</dbReference>
<dbReference type="FunFam" id="1.25.50.20:FF:000001">
    <property type="entry name" value="Aminopeptidase"/>
    <property type="match status" value="1"/>
</dbReference>
<feature type="signal peptide" evidence="20">
    <location>
        <begin position="1"/>
        <end position="21"/>
    </location>
</feature>
<evidence type="ECO:0000256" key="6">
    <source>
        <dbReference type="ARBA" id="ARBA00022670"/>
    </source>
</evidence>
<dbReference type="GO" id="GO:0070006">
    <property type="term" value="F:metalloaminopeptidase activity"/>
    <property type="evidence" value="ECO:0007669"/>
    <property type="project" value="TreeGrafter"/>
</dbReference>
<comment type="subcellular location">
    <subcellularLocation>
        <location evidence="1">Cell membrane</location>
        <topology evidence="1">Lipid-anchor</topology>
        <topology evidence="1">GPI-anchor</topology>
    </subcellularLocation>
</comment>
<organism evidence="24 25">
    <name type="scientific">Ceutorhynchus assimilis</name>
    <name type="common">cabbage seed weevil</name>
    <dbReference type="NCBI Taxonomy" id="467358"/>
    <lineage>
        <taxon>Eukaryota</taxon>
        <taxon>Metazoa</taxon>
        <taxon>Ecdysozoa</taxon>
        <taxon>Arthropoda</taxon>
        <taxon>Hexapoda</taxon>
        <taxon>Insecta</taxon>
        <taxon>Pterygota</taxon>
        <taxon>Neoptera</taxon>
        <taxon>Endopterygota</taxon>
        <taxon>Coleoptera</taxon>
        <taxon>Polyphaga</taxon>
        <taxon>Cucujiformia</taxon>
        <taxon>Curculionidae</taxon>
        <taxon>Ceutorhynchinae</taxon>
        <taxon>Ceutorhynchus</taxon>
    </lineage>
</organism>
<keyword evidence="9 16" id="KW-0862">Zinc</keyword>
<dbReference type="EMBL" id="OU892284">
    <property type="protein sequence ID" value="CAG9772410.1"/>
    <property type="molecule type" value="Genomic_DNA"/>
</dbReference>
<keyword evidence="3 18" id="KW-0031">Aminopeptidase</keyword>
<evidence type="ECO:0000256" key="5">
    <source>
        <dbReference type="ARBA" id="ARBA00022622"/>
    </source>
</evidence>
<evidence type="ECO:0000256" key="3">
    <source>
        <dbReference type="ARBA" id="ARBA00022438"/>
    </source>
</evidence>
<dbReference type="Pfam" id="PF01433">
    <property type="entry name" value="Peptidase_M1"/>
    <property type="match status" value="1"/>
</dbReference>
<evidence type="ECO:0000256" key="10">
    <source>
        <dbReference type="ARBA" id="ARBA00023049"/>
    </source>
</evidence>
<keyword evidence="6 18" id="KW-0645">Protease</keyword>
<dbReference type="Gene3D" id="2.60.40.1910">
    <property type="match status" value="1"/>
</dbReference>
<evidence type="ECO:0000256" key="20">
    <source>
        <dbReference type="SAM" id="SignalP"/>
    </source>
</evidence>
<gene>
    <name evidence="24" type="ORF">CEUTPL_LOCUS12822</name>
</gene>
<dbReference type="PRINTS" id="PR00756">
    <property type="entry name" value="ALADIPTASE"/>
</dbReference>
<keyword evidence="10 18" id="KW-0482">Metalloprotease</keyword>
<dbReference type="OrthoDB" id="10031169at2759"/>
<keyword evidence="8 18" id="KW-0378">Hydrolase</keyword>
<keyword evidence="20" id="KW-0732">Signal</keyword>
<dbReference type="InterPro" id="IPR001930">
    <property type="entry name" value="Peptidase_M1"/>
</dbReference>
<dbReference type="InterPro" id="IPR024571">
    <property type="entry name" value="ERAP1-like_C_dom"/>
</dbReference>
<evidence type="ECO:0000256" key="1">
    <source>
        <dbReference type="ARBA" id="ARBA00004609"/>
    </source>
</evidence>
<keyword evidence="11" id="KW-0472">Membrane</keyword>
<dbReference type="InterPro" id="IPR014782">
    <property type="entry name" value="Peptidase_M1_dom"/>
</dbReference>
<keyword evidence="14" id="KW-0449">Lipoprotein</keyword>
<dbReference type="GO" id="GO:0043171">
    <property type="term" value="P:peptide catabolic process"/>
    <property type="evidence" value="ECO:0007669"/>
    <property type="project" value="TreeGrafter"/>
</dbReference>
<accession>A0A9N9MVL2</accession>
<dbReference type="Gene3D" id="1.25.50.20">
    <property type="match status" value="1"/>
</dbReference>
<dbReference type="EC" id="3.4.11.-" evidence="18"/>
<dbReference type="SUPFAM" id="SSF55486">
    <property type="entry name" value="Metalloproteases ('zincins'), catalytic domain"/>
    <property type="match status" value="1"/>
</dbReference>
<evidence type="ECO:0000313" key="24">
    <source>
        <dbReference type="EMBL" id="CAG9772410.1"/>
    </source>
</evidence>
<comment type="similarity">
    <text evidence="2 18">Belongs to the peptidase M1 family.</text>
</comment>
<dbReference type="GO" id="GO:0005886">
    <property type="term" value="C:plasma membrane"/>
    <property type="evidence" value="ECO:0007669"/>
    <property type="project" value="UniProtKB-SubCell"/>
</dbReference>
<keyword evidence="5" id="KW-0336">GPI-anchor</keyword>
<reference evidence="24" key="1">
    <citation type="submission" date="2022-01" db="EMBL/GenBank/DDBJ databases">
        <authorList>
            <person name="King R."/>
        </authorList>
    </citation>
    <scope>NUCLEOTIDE SEQUENCE</scope>
</reference>
<dbReference type="InterPro" id="IPR050344">
    <property type="entry name" value="Peptidase_M1_aminopeptidases"/>
</dbReference>
<evidence type="ECO:0000256" key="2">
    <source>
        <dbReference type="ARBA" id="ARBA00010136"/>
    </source>
</evidence>
<evidence type="ECO:0000256" key="7">
    <source>
        <dbReference type="ARBA" id="ARBA00022723"/>
    </source>
</evidence>
<feature type="binding site" evidence="16">
    <location>
        <position position="357"/>
    </location>
    <ligand>
        <name>Zn(2+)</name>
        <dbReference type="ChEBI" id="CHEBI:29105"/>
        <note>catalytic</note>
    </ligand>
</feature>